<dbReference type="EMBL" id="BEZZ01069725">
    <property type="protein sequence ID" value="GCC41793.1"/>
    <property type="molecule type" value="Genomic_DNA"/>
</dbReference>
<sequence length="106" mass="11916">MELPDPRNRTRSLCVLTRNDEPPSLSYSVSVSLSLSLSHSQRVVLSKLPSHKVESLRNDLSLCFPLLAQSLMGRSHTYRKNTSRQSHTQCMISSTIQDTSSDRSVQ</sequence>
<dbReference type="Proteomes" id="UP000287033">
    <property type="component" value="Unassembled WGS sequence"/>
</dbReference>
<evidence type="ECO:0000313" key="3">
    <source>
        <dbReference type="Proteomes" id="UP000287033"/>
    </source>
</evidence>
<dbReference type="AlphaFoldDB" id="A0A401TGN9"/>
<comment type="caution">
    <text evidence="2">The sequence shown here is derived from an EMBL/GenBank/DDBJ whole genome shotgun (WGS) entry which is preliminary data.</text>
</comment>
<keyword evidence="3" id="KW-1185">Reference proteome</keyword>
<feature type="region of interest" description="Disordered" evidence="1">
    <location>
        <begin position="80"/>
        <end position="106"/>
    </location>
</feature>
<evidence type="ECO:0000313" key="2">
    <source>
        <dbReference type="EMBL" id="GCC41793.1"/>
    </source>
</evidence>
<feature type="compositionally biased region" description="Polar residues" evidence="1">
    <location>
        <begin position="83"/>
        <end position="106"/>
    </location>
</feature>
<reference evidence="2 3" key="1">
    <citation type="journal article" date="2018" name="Nat. Ecol. Evol.">
        <title>Shark genomes provide insights into elasmobranch evolution and the origin of vertebrates.</title>
        <authorList>
            <person name="Hara Y"/>
            <person name="Yamaguchi K"/>
            <person name="Onimaru K"/>
            <person name="Kadota M"/>
            <person name="Koyanagi M"/>
            <person name="Keeley SD"/>
            <person name="Tatsumi K"/>
            <person name="Tanaka K"/>
            <person name="Motone F"/>
            <person name="Kageyama Y"/>
            <person name="Nozu R"/>
            <person name="Adachi N"/>
            <person name="Nishimura O"/>
            <person name="Nakagawa R"/>
            <person name="Tanegashima C"/>
            <person name="Kiyatake I"/>
            <person name="Matsumoto R"/>
            <person name="Murakumo K"/>
            <person name="Nishida K"/>
            <person name="Terakita A"/>
            <person name="Kuratani S"/>
            <person name="Sato K"/>
            <person name="Hyodo S Kuraku.S."/>
        </authorList>
    </citation>
    <scope>NUCLEOTIDE SEQUENCE [LARGE SCALE GENOMIC DNA]</scope>
</reference>
<organism evidence="2 3">
    <name type="scientific">Chiloscyllium punctatum</name>
    <name type="common">Brownbanded bambooshark</name>
    <name type="synonym">Hemiscyllium punctatum</name>
    <dbReference type="NCBI Taxonomy" id="137246"/>
    <lineage>
        <taxon>Eukaryota</taxon>
        <taxon>Metazoa</taxon>
        <taxon>Chordata</taxon>
        <taxon>Craniata</taxon>
        <taxon>Vertebrata</taxon>
        <taxon>Chondrichthyes</taxon>
        <taxon>Elasmobranchii</taxon>
        <taxon>Galeomorphii</taxon>
        <taxon>Galeoidea</taxon>
        <taxon>Orectolobiformes</taxon>
        <taxon>Hemiscylliidae</taxon>
        <taxon>Chiloscyllium</taxon>
    </lineage>
</organism>
<gene>
    <name evidence="2" type="ORF">chiPu_0025972</name>
</gene>
<feature type="non-terminal residue" evidence="2">
    <location>
        <position position="106"/>
    </location>
</feature>
<accession>A0A401TGN9</accession>
<evidence type="ECO:0000256" key="1">
    <source>
        <dbReference type="SAM" id="MobiDB-lite"/>
    </source>
</evidence>
<proteinExistence type="predicted"/>
<name>A0A401TGN9_CHIPU</name>
<protein>
    <submittedName>
        <fullName evidence="2">Uncharacterized protein</fullName>
    </submittedName>
</protein>